<dbReference type="InterPro" id="IPR036047">
    <property type="entry name" value="F-box-like_dom_sf"/>
</dbReference>
<protein>
    <recommendedName>
        <fullName evidence="1">F-box domain-containing protein</fullName>
    </recommendedName>
</protein>
<dbReference type="OrthoDB" id="906973at2759"/>
<dbReference type="Proteomes" id="UP000231279">
    <property type="component" value="Unassembled WGS sequence"/>
</dbReference>
<dbReference type="EMBL" id="NKXS01000093">
    <property type="protein sequence ID" value="PIN26461.1"/>
    <property type="molecule type" value="Genomic_DNA"/>
</dbReference>
<evidence type="ECO:0000259" key="1">
    <source>
        <dbReference type="SMART" id="SM00256"/>
    </source>
</evidence>
<reference evidence="3" key="1">
    <citation type="journal article" date="2018" name="Gigascience">
        <title>Genome assembly of the Pink Ipe (Handroanthus impetiginosus, Bignoniaceae), a highly valued, ecologically keystone Neotropical timber forest tree.</title>
        <authorList>
            <person name="Silva-Junior O.B."/>
            <person name="Grattapaglia D."/>
            <person name="Novaes E."/>
            <person name="Collevatti R.G."/>
        </authorList>
    </citation>
    <scope>NUCLEOTIDE SEQUENCE [LARGE SCALE GENOMIC DNA]</scope>
    <source>
        <strain evidence="3">cv. UFG-1</strain>
    </source>
</reference>
<comment type="caution">
    <text evidence="2">The sequence shown here is derived from an EMBL/GenBank/DDBJ whole genome shotgun (WGS) entry which is preliminary data.</text>
</comment>
<proteinExistence type="predicted"/>
<dbReference type="InterPro" id="IPR006527">
    <property type="entry name" value="F-box-assoc_dom_typ1"/>
</dbReference>
<sequence>MGNTGSKFTSSSVKKRFNNCKKSSTIRSQLAKKAQQIVSLDILMEILSRLPVKSLSKVQLVCKEWQEIIYERYFIEKHMDRSTVDWNWYNITKPISYWHNPHEIESLSYIHGCDGLLLLKNNSSGKYSLRNPATRSVLELPDPHRYNYGFALSYVPSTRNYRIVAFYHDKEAGVDSCEVLTPGCSKAWRRLAFPHINVNGYTKTEDVSVVSTRGIVHCVLRLSNGKEVVHAIVSLDWDTECFTVNLFKSDDKTVMELEDYKKGRWCVKKKVIPLKFLEKYNYRPENAVPLFAKNGDIWSWLKTEKIFIYTIETGEIADVKRSNYFLHENKLYIYKPSLITFEGMQPDTKLEGARPLLMLD</sequence>
<evidence type="ECO:0000313" key="3">
    <source>
        <dbReference type="Proteomes" id="UP000231279"/>
    </source>
</evidence>
<evidence type="ECO:0000313" key="2">
    <source>
        <dbReference type="EMBL" id="PIN26461.1"/>
    </source>
</evidence>
<gene>
    <name evidence="2" type="ORF">CDL12_00786</name>
</gene>
<dbReference type="SMART" id="SM00256">
    <property type="entry name" value="FBOX"/>
    <property type="match status" value="1"/>
</dbReference>
<dbReference type="PANTHER" id="PTHR31672:SF13">
    <property type="entry name" value="F-BOX PROTEIN CPR30-LIKE"/>
    <property type="match status" value="1"/>
</dbReference>
<dbReference type="SUPFAM" id="SSF81383">
    <property type="entry name" value="F-box domain"/>
    <property type="match status" value="1"/>
</dbReference>
<dbReference type="InterPro" id="IPR001810">
    <property type="entry name" value="F-box_dom"/>
</dbReference>
<dbReference type="InterPro" id="IPR050796">
    <property type="entry name" value="SCF_F-box_component"/>
</dbReference>
<name>A0A2G9I9N2_9LAMI</name>
<dbReference type="AlphaFoldDB" id="A0A2G9I9N2"/>
<keyword evidence="3" id="KW-1185">Reference proteome</keyword>
<dbReference type="Gene3D" id="1.20.1280.50">
    <property type="match status" value="1"/>
</dbReference>
<organism evidence="2 3">
    <name type="scientific">Handroanthus impetiginosus</name>
    <dbReference type="NCBI Taxonomy" id="429701"/>
    <lineage>
        <taxon>Eukaryota</taxon>
        <taxon>Viridiplantae</taxon>
        <taxon>Streptophyta</taxon>
        <taxon>Embryophyta</taxon>
        <taxon>Tracheophyta</taxon>
        <taxon>Spermatophyta</taxon>
        <taxon>Magnoliopsida</taxon>
        <taxon>eudicotyledons</taxon>
        <taxon>Gunneridae</taxon>
        <taxon>Pentapetalae</taxon>
        <taxon>asterids</taxon>
        <taxon>lamiids</taxon>
        <taxon>Lamiales</taxon>
        <taxon>Bignoniaceae</taxon>
        <taxon>Crescentiina</taxon>
        <taxon>Tabebuia alliance</taxon>
        <taxon>Handroanthus</taxon>
    </lineage>
</organism>
<accession>A0A2G9I9N2</accession>
<feature type="domain" description="F-box" evidence="1">
    <location>
        <begin position="38"/>
        <end position="78"/>
    </location>
</feature>
<dbReference type="Pfam" id="PF07734">
    <property type="entry name" value="FBA_1"/>
    <property type="match status" value="1"/>
</dbReference>
<dbReference type="Pfam" id="PF12937">
    <property type="entry name" value="F-box-like"/>
    <property type="match status" value="1"/>
</dbReference>
<dbReference type="PANTHER" id="PTHR31672">
    <property type="entry name" value="BNACNNG10540D PROTEIN"/>
    <property type="match status" value="1"/>
</dbReference>